<accession>F9DYE4</accession>
<dbReference type="EMBL" id="AFPZ01000161">
    <property type="protein sequence ID" value="EGQ18039.1"/>
    <property type="molecule type" value="Genomic_DNA"/>
</dbReference>
<reference evidence="1 2" key="1">
    <citation type="submission" date="2011-04" db="EMBL/GenBank/DDBJ databases">
        <authorList>
            <person name="Muzny D."/>
            <person name="Qin X."/>
            <person name="Deng J."/>
            <person name="Jiang H."/>
            <person name="Liu Y."/>
            <person name="Qu J."/>
            <person name="Song X.-Z."/>
            <person name="Zhang L."/>
            <person name="Thornton R."/>
            <person name="Coyle M."/>
            <person name="Francisco L."/>
            <person name="Jackson L."/>
            <person name="Javaid M."/>
            <person name="Korchina V."/>
            <person name="Kovar C."/>
            <person name="Mata R."/>
            <person name="Mathew T."/>
            <person name="Ngo R."/>
            <person name="Nguyen L."/>
            <person name="Nguyen N."/>
            <person name="Okwuonu G."/>
            <person name="Ongeri F."/>
            <person name="Pham C."/>
            <person name="Simmons D."/>
            <person name="Wilczek-Boney K."/>
            <person name="Hale W."/>
            <person name="Jakkamsetti A."/>
            <person name="Pham P."/>
            <person name="Ruth R."/>
            <person name="San Lucas F."/>
            <person name="Warren J."/>
            <person name="Zhang J."/>
            <person name="Zhao Z."/>
            <person name="Zhou C."/>
            <person name="Zhu D."/>
            <person name="Lee S."/>
            <person name="Bess C."/>
            <person name="Blankenburg K."/>
            <person name="Forbes L."/>
            <person name="Fu Q."/>
            <person name="Gubbala S."/>
            <person name="Hirani K."/>
            <person name="Jayaseelan J.C."/>
            <person name="Lara F."/>
            <person name="Munidasa M."/>
            <person name="Palculict T."/>
            <person name="Patil S."/>
            <person name="Pu L.-L."/>
            <person name="Saada N."/>
            <person name="Tang L."/>
            <person name="Weissenberger G."/>
            <person name="Zhu Y."/>
            <person name="Hemphill L."/>
            <person name="Shang Y."/>
            <person name="Youmans B."/>
            <person name="Ayvaz T."/>
            <person name="Ross M."/>
            <person name="Santibanez J."/>
            <person name="Aqrawi P."/>
            <person name="Gross S."/>
            <person name="Joshi V."/>
            <person name="Fowler G."/>
            <person name="Nazareth L."/>
            <person name="Reid J."/>
            <person name="Worley K."/>
            <person name="Petrosino J."/>
            <person name="Highlander S."/>
            <person name="Gibbs R."/>
        </authorList>
    </citation>
    <scope>NUCLEOTIDE SEQUENCE [LARGE SCALE GENOMIC DNA]</scope>
    <source>
        <strain evidence="1 2">2681</strain>
    </source>
</reference>
<gene>
    <name evidence="1" type="primary">bta</name>
    <name evidence="1" type="ORF">HMPREF9372_3825</name>
</gene>
<evidence type="ECO:0000313" key="1">
    <source>
        <dbReference type="EMBL" id="EGQ18039.1"/>
    </source>
</evidence>
<dbReference type="HOGENOM" id="CLU_121850_3_1_9"/>
<name>F9DYE4_9BACL</name>
<organism evidence="1 2">
    <name type="scientific">Sporosarcina newyorkensis 2681</name>
    <dbReference type="NCBI Taxonomy" id="1027292"/>
    <lineage>
        <taxon>Bacteria</taxon>
        <taxon>Bacillati</taxon>
        <taxon>Bacillota</taxon>
        <taxon>Bacilli</taxon>
        <taxon>Bacillales</taxon>
        <taxon>Caryophanaceae</taxon>
        <taxon>Sporosarcina</taxon>
    </lineage>
</organism>
<dbReference type="InterPro" id="IPR046698">
    <property type="entry name" value="PedC-like"/>
</dbReference>
<dbReference type="eggNOG" id="COG0526">
    <property type="taxonomic scope" value="Bacteria"/>
</dbReference>
<sequence length="116" mass="12965">MMTTYEENVASFEKIDSEKAQALVKGRAEALIYIGKAVCPYCQIFVEKLKKVAVETNTTIYYVNSAEKSDMEGITAFRNEYDIPTVPGFVVTKGDTVKVKCDSSMSEEEIKAIMNK</sequence>
<dbReference type="InterPro" id="IPR036249">
    <property type="entry name" value="Thioredoxin-like_sf"/>
</dbReference>
<proteinExistence type="predicted"/>
<dbReference type="Pfam" id="PF20207">
    <property type="entry name" value="DUF6568"/>
    <property type="match status" value="1"/>
</dbReference>
<dbReference type="SUPFAM" id="SSF52833">
    <property type="entry name" value="Thioredoxin-like"/>
    <property type="match status" value="1"/>
</dbReference>
<dbReference type="Gene3D" id="3.40.30.10">
    <property type="entry name" value="Glutaredoxin"/>
    <property type="match status" value="1"/>
</dbReference>
<protein>
    <submittedName>
        <fullName evidence="1">Bacterocin transport accessory protein</fullName>
    </submittedName>
</protein>
<comment type="caution">
    <text evidence="1">The sequence shown here is derived from an EMBL/GenBank/DDBJ whole genome shotgun (WGS) entry which is preliminary data.</text>
</comment>
<evidence type="ECO:0000313" key="2">
    <source>
        <dbReference type="Proteomes" id="UP000005316"/>
    </source>
</evidence>
<dbReference type="Proteomes" id="UP000005316">
    <property type="component" value="Unassembled WGS sequence"/>
</dbReference>
<dbReference type="RefSeq" id="WP_009499548.1">
    <property type="nucleotide sequence ID" value="NZ_GL983036.1"/>
</dbReference>
<dbReference type="AlphaFoldDB" id="F9DYE4"/>